<name>A0ABX2T5J4_9PROT</name>
<feature type="transmembrane region" description="Helical" evidence="8">
    <location>
        <begin position="12"/>
        <end position="33"/>
    </location>
</feature>
<evidence type="ECO:0000259" key="9">
    <source>
        <dbReference type="PROSITE" id="PS50850"/>
    </source>
</evidence>
<feature type="transmembrane region" description="Helical" evidence="8">
    <location>
        <begin position="77"/>
        <end position="96"/>
    </location>
</feature>
<evidence type="ECO:0000256" key="1">
    <source>
        <dbReference type="ARBA" id="ARBA00004651"/>
    </source>
</evidence>
<evidence type="ECO:0000256" key="4">
    <source>
        <dbReference type="ARBA" id="ARBA00022475"/>
    </source>
</evidence>
<evidence type="ECO:0000256" key="6">
    <source>
        <dbReference type="ARBA" id="ARBA00022989"/>
    </source>
</evidence>
<dbReference type="NCBIfam" id="TIGR00710">
    <property type="entry name" value="efflux_Bcr_CflA"/>
    <property type="match status" value="1"/>
</dbReference>
<dbReference type="SUPFAM" id="SSF103473">
    <property type="entry name" value="MFS general substrate transporter"/>
    <property type="match status" value="1"/>
</dbReference>
<feature type="transmembrane region" description="Helical" evidence="8">
    <location>
        <begin position="370"/>
        <end position="390"/>
    </location>
</feature>
<keyword evidence="5 8" id="KW-0812">Transmembrane</keyword>
<proteinExistence type="inferred from homology"/>
<dbReference type="EMBL" id="JABFDB010000002">
    <property type="protein sequence ID" value="NYZ19513.1"/>
    <property type="molecule type" value="Genomic_DNA"/>
</dbReference>
<sequence>MPRSTTATPPPVWLLVAATMTGPLALNIFVPSMPGLPEAFDTVPATVQLTLSLYLVGVAFGQLVYGPLSDRFGRRPVLLAGLTVFVVASLACTVAPSIGALIAGRVAQALGGCAGMVIARAIVRDAWNREDATAVLAVVIAGMAVAPMVGPAVGGFVDVWIGWRANFALLVAFGLVVWIAGVMALPETNGHRTPIPGPLALWHAYRSLLAKPLFLGHALVAGFSTAAFFAFLAGAPYAMVERMGRPPSEYGLYFVLLSLGYMGGNMAVSRVASRFSAEALAFAGILCGLVGPAVILAFLAFGIMTPSVLFLPTVLLCFGNGLLMPASMTAAVSVDLRLAGTASGLLGFMQMGLGAVASTAVAAIHAGEPLVMVTGMMLMNILAVGALVLARRGRAQSATSPS</sequence>
<dbReference type="PROSITE" id="PS50850">
    <property type="entry name" value="MFS"/>
    <property type="match status" value="1"/>
</dbReference>
<feature type="transmembrane region" description="Helical" evidence="8">
    <location>
        <begin position="167"/>
        <end position="185"/>
    </location>
</feature>
<feature type="transmembrane region" description="Helical" evidence="8">
    <location>
        <begin position="45"/>
        <end position="65"/>
    </location>
</feature>
<comment type="similarity">
    <text evidence="2 8">Belongs to the major facilitator superfamily. Bcr/CmlA family.</text>
</comment>
<dbReference type="InterPro" id="IPR036259">
    <property type="entry name" value="MFS_trans_sf"/>
</dbReference>
<dbReference type="PANTHER" id="PTHR23502">
    <property type="entry name" value="MAJOR FACILITATOR SUPERFAMILY"/>
    <property type="match status" value="1"/>
</dbReference>
<dbReference type="PANTHER" id="PTHR23502:SF132">
    <property type="entry name" value="POLYAMINE TRANSPORTER 2-RELATED"/>
    <property type="match status" value="1"/>
</dbReference>
<gene>
    <name evidence="10" type="ORF">HND93_07305</name>
</gene>
<dbReference type="Pfam" id="PF07690">
    <property type="entry name" value="MFS_1"/>
    <property type="match status" value="1"/>
</dbReference>
<dbReference type="RefSeq" id="WP_180281252.1">
    <property type="nucleotide sequence ID" value="NZ_JABFDB010000002.1"/>
</dbReference>
<dbReference type="InterPro" id="IPR004812">
    <property type="entry name" value="Efflux_drug-R_Bcr/CmlA"/>
</dbReference>
<feature type="transmembrane region" description="Helical" evidence="8">
    <location>
        <begin position="102"/>
        <end position="123"/>
    </location>
</feature>
<feature type="transmembrane region" description="Helical" evidence="8">
    <location>
        <begin position="309"/>
        <end position="332"/>
    </location>
</feature>
<dbReference type="InterPro" id="IPR011701">
    <property type="entry name" value="MFS"/>
</dbReference>
<feature type="transmembrane region" description="Helical" evidence="8">
    <location>
        <begin position="344"/>
        <end position="364"/>
    </location>
</feature>
<evidence type="ECO:0000256" key="2">
    <source>
        <dbReference type="ARBA" id="ARBA00006236"/>
    </source>
</evidence>
<keyword evidence="4" id="KW-1003">Cell membrane</keyword>
<dbReference type="CDD" id="cd17320">
    <property type="entry name" value="MFS_MdfA_MDR_like"/>
    <property type="match status" value="1"/>
</dbReference>
<evidence type="ECO:0000256" key="8">
    <source>
        <dbReference type="RuleBase" id="RU365088"/>
    </source>
</evidence>
<feature type="transmembrane region" description="Helical" evidence="8">
    <location>
        <begin position="213"/>
        <end position="238"/>
    </location>
</feature>
<accession>A0ABX2T5J4</accession>
<keyword evidence="11" id="KW-1185">Reference proteome</keyword>
<comment type="caution">
    <text evidence="10">The sequence shown here is derived from an EMBL/GenBank/DDBJ whole genome shotgun (WGS) entry which is preliminary data.</text>
</comment>
<protein>
    <recommendedName>
        <fullName evidence="8">Bcr/CflA family efflux transporter</fullName>
    </recommendedName>
</protein>
<reference evidence="10 11" key="1">
    <citation type="submission" date="2020-05" db="EMBL/GenBank/DDBJ databases">
        <title>Azospirillum oleiclasticum sp. nov, a nitrogen-fixing and heavy crude oil-emulsifying bacterium isolated from the crude oil of Yumen Oilfield.</title>
        <authorList>
            <person name="Wu D."/>
            <person name="Cai M."/>
            <person name="Zhang X."/>
        </authorList>
    </citation>
    <scope>NUCLEOTIDE SEQUENCE [LARGE SCALE GENOMIC DNA]</scope>
    <source>
        <strain evidence="10 11">ROY-1-1-2</strain>
    </source>
</reference>
<keyword evidence="6 8" id="KW-1133">Transmembrane helix</keyword>
<feature type="domain" description="Major facilitator superfamily (MFS) profile" evidence="9">
    <location>
        <begin position="11"/>
        <end position="392"/>
    </location>
</feature>
<feature type="transmembrane region" description="Helical" evidence="8">
    <location>
        <begin position="135"/>
        <end position="161"/>
    </location>
</feature>
<keyword evidence="7 8" id="KW-0472">Membrane</keyword>
<dbReference type="Proteomes" id="UP000584642">
    <property type="component" value="Unassembled WGS sequence"/>
</dbReference>
<keyword evidence="3 8" id="KW-0813">Transport</keyword>
<evidence type="ECO:0000313" key="11">
    <source>
        <dbReference type="Proteomes" id="UP000584642"/>
    </source>
</evidence>
<comment type="subcellular location">
    <subcellularLocation>
        <location evidence="8">Cell inner membrane</location>
        <topology evidence="8">Multi-pass membrane protein</topology>
    </subcellularLocation>
    <subcellularLocation>
        <location evidence="1">Cell membrane</location>
        <topology evidence="1">Multi-pass membrane protein</topology>
    </subcellularLocation>
</comment>
<feature type="transmembrane region" description="Helical" evidence="8">
    <location>
        <begin position="280"/>
        <end position="303"/>
    </location>
</feature>
<keyword evidence="8" id="KW-0997">Cell inner membrane</keyword>
<evidence type="ECO:0000256" key="5">
    <source>
        <dbReference type="ARBA" id="ARBA00022692"/>
    </source>
</evidence>
<evidence type="ECO:0000313" key="10">
    <source>
        <dbReference type="EMBL" id="NYZ19513.1"/>
    </source>
</evidence>
<dbReference type="Gene3D" id="1.20.1720.10">
    <property type="entry name" value="Multidrug resistance protein D"/>
    <property type="match status" value="1"/>
</dbReference>
<evidence type="ECO:0000256" key="3">
    <source>
        <dbReference type="ARBA" id="ARBA00022448"/>
    </source>
</evidence>
<evidence type="ECO:0000256" key="7">
    <source>
        <dbReference type="ARBA" id="ARBA00023136"/>
    </source>
</evidence>
<feature type="transmembrane region" description="Helical" evidence="8">
    <location>
        <begin position="250"/>
        <end position="268"/>
    </location>
</feature>
<organism evidence="10 11">
    <name type="scientific">Azospirillum oleiclasticum</name>
    <dbReference type="NCBI Taxonomy" id="2735135"/>
    <lineage>
        <taxon>Bacteria</taxon>
        <taxon>Pseudomonadati</taxon>
        <taxon>Pseudomonadota</taxon>
        <taxon>Alphaproteobacteria</taxon>
        <taxon>Rhodospirillales</taxon>
        <taxon>Azospirillaceae</taxon>
        <taxon>Azospirillum</taxon>
    </lineage>
</organism>
<dbReference type="InterPro" id="IPR020846">
    <property type="entry name" value="MFS_dom"/>
</dbReference>